<reference evidence="1 2" key="1">
    <citation type="submission" date="2023-03" db="EMBL/GenBank/DDBJ databases">
        <title>Bacillus Genome Sequencing.</title>
        <authorList>
            <person name="Dunlap C."/>
        </authorList>
    </citation>
    <scope>NUCLEOTIDE SEQUENCE [LARGE SCALE GENOMIC DNA]</scope>
    <source>
        <strain evidence="1 2">B-14544</strain>
    </source>
</reference>
<dbReference type="RefSeq" id="WP_327967236.1">
    <property type="nucleotide sequence ID" value="NZ_JARMQG010000084.1"/>
</dbReference>
<gene>
    <name evidence="1" type="ORF">P4447_07665</name>
</gene>
<dbReference type="EMBL" id="JARMQG010000084">
    <property type="protein sequence ID" value="MED3562330.1"/>
    <property type="molecule type" value="Genomic_DNA"/>
</dbReference>
<keyword evidence="2" id="KW-1185">Reference proteome</keyword>
<comment type="caution">
    <text evidence="1">The sequence shown here is derived from an EMBL/GenBank/DDBJ whole genome shotgun (WGS) entry which is preliminary data.</text>
</comment>
<organism evidence="1 2">
    <name type="scientific">Bacillus xiapuensis</name>
    <dbReference type="NCBI Taxonomy" id="2014075"/>
    <lineage>
        <taxon>Bacteria</taxon>
        <taxon>Bacillati</taxon>
        <taxon>Bacillota</taxon>
        <taxon>Bacilli</taxon>
        <taxon>Bacillales</taxon>
        <taxon>Bacillaceae</taxon>
        <taxon>Bacillus</taxon>
    </lineage>
</organism>
<proteinExistence type="predicted"/>
<dbReference type="Proteomes" id="UP001330749">
    <property type="component" value="Unassembled WGS sequence"/>
</dbReference>
<sequence length="62" mass="7071">MFITVKYDIPVSDFDVIPEGTKLEIDPTWNEHEGFIAVKYRGGSLYFNALYFEDVPALIEVG</sequence>
<name>A0ABU6N8A3_9BACI</name>
<accession>A0ABU6N8A3</accession>
<evidence type="ECO:0000313" key="1">
    <source>
        <dbReference type="EMBL" id="MED3562330.1"/>
    </source>
</evidence>
<evidence type="ECO:0000313" key="2">
    <source>
        <dbReference type="Proteomes" id="UP001330749"/>
    </source>
</evidence>
<protein>
    <submittedName>
        <fullName evidence="1">Uncharacterized protein</fullName>
    </submittedName>
</protein>